<reference evidence="2 3" key="1">
    <citation type="submission" date="2018-07" db="EMBL/GenBank/DDBJ databases">
        <title>Section-level genome sequencing of Aspergillus section Nigri to investigate inter- and intra-species variation.</title>
        <authorList>
            <consortium name="DOE Joint Genome Institute"/>
            <person name="Vesth T.C."/>
            <person name="Nybo J.L."/>
            <person name="Theobald S."/>
            <person name="Frisvad J.C."/>
            <person name="Larsen T.O."/>
            <person name="Nielsen K.F."/>
            <person name="Hoof J.B."/>
            <person name="Brandl J."/>
            <person name="Salamov A."/>
            <person name="Riley R."/>
            <person name="Gladden J.M."/>
            <person name="Phatale P."/>
            <person name="Nielsen M.T."/>
            <person name="Lyhne E.K."/>
            <person name="Kogle M.E."/>
            <person name="Strasser K."/>
            <person name="McDonnell E."/>
            <person name="Barry K."/>
            <person name="Clum A."/>
            <person name="Chen C."/>
            <person name="Nolan M."/>
            <person name="Sandor L."/>
            <person name="Kuo A."/>
            <person name="Lipzen A."/>
            <person name="Hainaut M."/>
            <person name="Drula E."/>
            <person name="Tsang A."/>
            <person name="Magnuson J.K."/>
            <person name="Henrissat B."/>
            <person name="Wiebenga A."/>
            <person name="Simmons B.A."/>
            <person name="Makela M.R."/>
            <person name="De vries R.P."/>
            <person name="Grigoriev I.V."/>
            <person name="Mortensen U.H."/>
            <person name="Baker S.E."/>
            <person name="Andersen M.R."/>
        </authorList>
    </citation>
    <scope>NUCLEOTIDE SEQUENCE [LARGE SCALE GENOMIC DNA]</scope>
    <source>
        <strain evidence="2 3">ATCC 13157</strain>
    </source>
</reference>
<dbReference type="Proteomes" id="UP000254937">
    <property type="component" value="Unassembled WGS sequence"/>
</dbReference>
<gene>
    <name evidence="2" type="ORF">M752DRAFT_45866</name>
</gene>
<feature type="transmembrane region" description="Helical" evidence="1">
    <location>
        <begin position="70"/>
        <end position="88"/>
    </location>
</feature>
<dbReference type="EMBL" id="KZ851859">
    <property type="protein sequence ID" value="RDK39915.1"/>
    <property type="molecule type" value="Genomic_DNA"/>
</dbReference>
<evidence type="ECO:0000313" key="3">
    <source>
        <dbReference type="Proteomes" id="UP000254937"/>
    </source>
</evidence>
<evidence type="ECO:0000256" key="1">
    <source>
        <dbReference type="SAM" id="Phobius"/>
    </source>
</evidence>
<proteinExistence type="predicted"/>
<organism evidence="2 3">
    <name type="scientific">Aspergillus phoenicis ATCC 13157</name>
    <dbReference type="NCBI Taxonomy" id="1353007"/>
    <lineage>
        <taxon>Eukaryota</taxon>
        <taxon>Fungi</taxon>
        <taxon>Dikarya</taxon>
        <taxon>Ascomycota</taxon>
        <taxon>Pezizomycotina</taxon>
        <taxon>Eurotiomycetes</taxon>
        <taxon>Eurotiomycetidae</taxon>
        <taxon>Eurotiales</taxon>
        <taxon>Aspergillaceae</taxon>
        <taxon>Aspergillus</taxon>
    </lineage>
</organism>
<keyword evidence="1" id="KW-1133">Transmembrane helix</keyword>
<keyword evidence="3" id="KW-1185">Reference proteome</keyword>
<name>A0A370PCK3_ASPPH</name>
<protein>
    <submittedName>
        <fullName evidence="2">Uncharacterized protein</fullName>
    </submittedName>
</protein>
<accession>A0A370PCK3</accession>
<dbReference type="AlphaFoldDB" id="A0A370PCK3"/>
<keyword evidence="1" id="KW-0812">Transmembrane</keyword>
<sequence>MIQRAHRGPGYRSVSDSFVPPAYNIPNRPWSRRSGGAADAGLAPLMFGLCLNSRQTRFSLVSGETCSKSLFVIFYFFLFFIFICKFSSNSFSL</sequence>
<evidence type="ECO:0000313" key="2">
    <source>
        <dbReference type="EMBL" id="RDK39915.1"/>
    </source>
</evidence>
<keyword evidence="1" id="KW-0472">Membrane</keyword>